<evidence type="ECO:0000259" key="1">
    <source>
        <dbReference type="Pfam" id="PF12705"/>
    </source>
</evidence>
<proteinExistence type="predicted"/>
<dbReference type="Pfam" id="PF12705">
    <property type="entry name" value="PDDEXK_1"/>
    <property type="match status" value="1"/>
</dbReference>
<name>A0A0F9R8M4_9ZZZZ</name>
<accession>A0A0F9R8M4</accession>
<dbReference type="InterPro" id="IPR011604">
    <property type="entry name" value="PDDEXK-like_dom_sf"/>
</dbReference>
<dbReference type="Gene3D" id="3.90.320.10">
    <property type="match status" value="1"/>
</dbReference>
<sequence>MLYFSASSIKDFYKCPKSFSYRRTNKEAAILSDHMLLGTVIHNAIEENTEYEPMVKHALAEWDKLGGTYSETRKPPKSIKNLIKGYFEIEDRIKGTSDHMEMTKEHFFRFKYKDDIMLVGKIDLIANGRVYDWKTGARPPTRYDLHDLQFTTYWLAYRELFKTDPEGIHYGWLAGGRTYDVPMKDSLLRNLDLAIDRMAEICYNRDNEVRVLGYGCNSCLYRGICQLELEE</sequence>
<comment type="caution">
    <text evidence="2">The sequence shown here is derived from an EMBL/GenBank/DDBJ whole genome shotgun (WGS) entry which is preliminary data.</text>
</comment>
<evidence type="ECO:0000313" key="2">
    <source>
        <dbReference type="EMBL" id="KKN45702.1"/>
    </source>
</evidence>
<organism evidence="2">
    <name type="scientific">marine sediment metagenome</name>
    <dbReference type="NCBI Taxonomy" id="412755"/>
    <lineage>
        <taxon>unclassified sequences</taxon>
        <taxon>metagenomes</taxon>
        <taxon>ecological metagenomes</taxon>
    </lineage>
</organism>
<reference evidence="2" key="1">
    <citation type="journal article" date="2015" name="Nature">
        <title>Complex archaea that bridge the gap between prokaryotes and eukaryotes.</title>
        <authorList>
            <person name="Spang A."/>
            <person name="Saw J.H."/>
            <person name="Jorgensen S.L."/>
            <person name="Zaremba-Niedzwiedzka K."/>
            <person name="Martijn J."/>
            <person name="Lind A.E."/>
            <person name="van Eijk R."/>
            <person name="Schleper C."/>
            <person name="Guy L."/>
            <person name="Ettema T.J."/>
        </authorList>
    </citation>
    <scope>NUCLEOTIDE SEQUENCE</scope>
</reference>
<protein>
    <recommendedName>
        <fullName evidence="1">PD-(D/E)XK endonuclease-like domain-containing protein</fullName>
    </recommendedName>
</protein>
<dbReference type="EMBL" id="LAZR01001371">
    <property type="protein sequence ID" value="KKN45702.1"/>
    <property type="molecule type" value="Genomic_DNA"/>
</dbReference>
<dbReference type="InterPro" id="IPR038726">
    <property type="entry name" value="PDDEXK_AddAB-type"/>
</dbReference>
<dbReference type="AlphaFoldDB" id="A0A0F9R8M4"/>
<feature type="domain" description="PD-(D/E)XK endonuclease-like" evidence="1">
    <location>
        <begin position="4"/>
        <end position="226"/>
    </location>
</feature>
<gene>
    <name evidence="2" type="ORF">LCGC14_0680200</name>
</gene>